<name>A0A4R3Y4K2_9PAST</name>
<evidence type="ECO:0000259" key="3">
    <source>
        <dbReference type="PROSITE" id="PS50943"/>
    </source>
</evidence>
<dbReference type="Proteomes" id="UP000305526">
    <property type="component" value="Unassembled WGS sequence"/>
</dbReference>
<keyword evidence="2" id="KW-0812">Transmembrane</keyword>
<gene>
    <name evidence="4" type="ORF">EDC16_10825</name>
    <name evidence="5" type="ORF">FHQ21_00580</name>
</gene>
<dbReference type="EMBL" id="SMCP01000008">
    <property type="protein sequence ID" value="TCV85718.1"/>
    <property type="molecule type" value="Genomic_DNA"/>
</dbReference>
<dbReference type="InterPro" id="IPR050400">
    <property type="entry name" value="Bact_Cytoskel_RodZ"/>
</dbReference>
<feature type="compositionally biased region" description="Polar residues" evidence="1">
    <location>
        <begin position="151"/>
        <end position="207"/>
    </location>
</feature>
<keyword evidence="2" id="KW-0472">Membrane</keyword>
<dbReference type="RefSeq" id="WP_132967525.1">
    <property type="nucleotide sequence ID" value="NZ_LEKL01000033.1"/>
</dbReference>
<evidence type="ECO:0000256" key="1">
    <source>
        <dbReference type="SAM" id="MobiDB-lite"/>
    </source>
</evidence>
<evidence type="ECO:0000313" key="6">
    <source>
        <dbReference type="Proteomes" id="UP000294619"/>
    </source>
</evidence>
<evidence type="ECO:0000313" key="4">
    <source>
        <dbReference type="EMBL" id="TCV85718.1"/>
    </source>
</evidence>
<protein>
    <submittedName>
        <fullName evidence="4">Cytoskeleton protein RodZ</fullName>
    </submittedName>
    <submittedName>
        <fullName evidence="5">DUF4115 domain-containing protein</fullName>
    </submittedName>
</protein>
<dbReference type="AlphaFoldDB" id="A0A4R3Y4K2"/>
<reference evidence="5 7" key="2">
    <citation type="submission" date="2019-05" db="EMBL/GenBank/DDBJ databases">
        <title>Pasteurellaceae isolates from reptiles.</title>
        <authorList>
            <person name="Bojesen A.M."/>
            <person name="Lund E."/>
        </authorList>
    </citation>
    <scope>NUCLEOTIDE SEQUENCE [LARGE SCALE GENOMIC DNA]</scope>
    <source>
        <strain evidence="5 7">ELNT2x</strain>
    </source>
</reference>
<feature type="domain" description="HTH cro/C1-type" evidence="3">
    <location>
        <begin position="16"/>
        <end position="48"/>
    </location>
</feature>
<dbReference type="CDD" id="cd00093">
    <property type="entry name" value="HTH_XRE"/>
    <property type="match status" value="1"/>
</dbReference>
<dbReference type="Proteomes" id="UP000294619">
    <property type="component" value="Unassembled WGS sequence"/>
</dbReference>
<feature type="region of interest" description="Disordered" evidence="1">
    <location>
        <begin position="151"/>
        <end position="211"/>
    </location>
</feature>
<comment type="caution">
    <text evidence="4">The sequence shown here is derived from an EMBL/GenBank/DDBJ whole genome shotgun (WGS) entry which is preliminary data.</text>
</comment>
<organism evidence="4 6">
    <name type="scientific">Testudinibacter aquarius</name>
    <dbReference type="NCBI Taxonomy" id="1524974"/>
    <lineage>
        <taxon>Bacteria</taxon>
        <taxon>Pseudomonadati</taxon>
        <taxon>Pseudomonadota</taxon>
        <taxon>Gammaproteobacteria</taxon>
        <taxon>Pasteurellales</taxon>
        <taxon>Pasteurellaceae</taxon>
        <taxon>Testudinibacter</taxon>
    </lineage>
</organism>
<dbReference type="EMBL" id="VDGV01000005">
    <property type="protein sequence ID" value="TNG93611.1"/>
    <property type="molecule type" value="Genomic_DNA"/>
</dbReference>
<feature type="transmembrane region" description="Helical" evidence="2">
    <location>
        <begin position="115"/>
        <end position="132"/>
    </location>
</feature>
<keyword evidence="7" id="KW-1185">Reference proteome</keyword>
<dbReference type="InterPro" id="IPR001387">
    <property type="entry name" value="Cro/C1-type_HTH"/>
</dbReference>
<evidence type="ECO:0000313" key="7">
    <source>
        <dbReference type="Proteomes" id="UP000305526"/>
    </source>
</evidence>
<dbReference type="GO" id="GO:0003677">
    <property type="term" value="F:DNA binding"/>
    <property type="evidence" value="ECO:0007669"/>
    <property type="project" value="InterPro"/>
</dbReference>
<sequence length="354" mass="38720">MENQQQQTTFNLGDTLRQAREKLGFSVEEAAEKTLLKTAVIKHIENNELIIPSCPPAFMKGYVRNYAKFLKVPESVWNNPSISFGEPIQNDLQKNMRNKHQVNHYASYSNWIGRLTWLIAVAMIGMTAYWWWQNYQQSQNERTSLVESFLSNSQDETATTPNSSNSVQLDNPTMTVGNSPTETASNLDLSNTGSDKAATSATENNVVLTPPADNMLADNVLPLSNENASTTAQAQTSGQVLSNVMEQLDGTTVVASADSNSAAGSNTNSESAVLPNSNGLVIEIVGNSCWLSVRDANRKVLAQKEYKQGEVLTFSDGEPYALVIGAPQNVRITFQGQEVPLTIDGRVARITLPN</sequence>
<reference evidence="4 6" key="1">
    <citation type="submission" date="2019-03" db="EMBL/GenBank/DDBJ databases">
        <title>Genomic Encyclopedia of Type Strains, Phase IV (KMG-IV): sequencing the most valuable type-strain genomes for metagenomic binning, comparative biology and taxonomic classification.</title>
        <authorList>
            <person name="Goeker M."/>
        </authorList>
    </citation>
    <scope>NUCLEOTIDE SEQUENCE [LARGE SCALE GENOMIC DNA]</scope>
    <source>
        <strain evidence="4 6">DSM 28140</strain>
    </source>
</reference>
<dbReference type="InterPro" id="IPR025194">
    <property type="entry name" value="RodZ-like_C"/>
</dbReference>
<dbReference type="PANTHER" id="PTHR34475">
    <property type="match status" value="1"/>
</dbReference>
<dbReference type="Pfam" id="PF13464">
    <property type="entry name" value="RodZ_C"/>
    <property type="match status" value="1"/>
</dbReference>
<dbReference type="InterPro" id="IPR010982">
    <property type="entry name" value="Lambda_DNA-bd_dom_sf"/>
</dbReference>
<dbReference type="SUPFAM" id="SSF47413">
    <property type="entry name" value="lambda repressor-like DNA-binding domains"/>
    <property type="match status" value="1"/>
</dbReference>
<dbReference type="Pfam" id="PF13413">
    <property type="entry name" value="HTH_25"/>
    <property type="match status" value="1"/>
</dbReference>
<evidence type="ECO:0000313" key="5">
    <source>
        <dbReference type="EMBL" id="TNG93611.1"/>
    </source>
</evidence>
<dbReference type="PROSITE" id="PS50943">
    <property type="entry name" value="HTH_CROC1"/>
    <property type="match status" value="1"/>
</dbReference>
<dbReference type="Gene3D" id="1.10.260.40">
    <property type="entry name" value="lambda repressor-like DNA-binding domains"/>
    <property type="match status" value="1"/>
</dbReference>
<keyword evidence="2" id="KW-1133">Transmembrane helix</keyword>
<dbReference type="PANTHER" id="PTHR34475:SF1">
    <property type="entry name" value="CYTOSKELETON PROTEIN RODZ"/>
    <property type="match status" value="1"/>
</dbReference>
<proteinExistence type="predicted"/>
<evidence type="ECO:0000256" key="2">
    <source>
        <dbReference type="SAM" id="Phobius"/>
    </source>
</evidence>
<accession>A0A4R3Y4K2</accession>